<dbReference type="InterPro" id="IPR012337">
    <property type="entry name" value="RNaseH-like_sf"/>
</dbReference>
<dbReference type="InterPro" id="IPR009027">
    <property type="entry name" value="Ribosomal_bL9/RNase_H1_N"/>
</dbReference>
<dbReference type="GO" id="GO:0043137">
    <property type="term" value="P:DNA replication, removal of RNA primer"/>
    <property type="evidence" value="ECO:0007669"/>
    <property type="project" value="TreeGrafter"/>
</dbReference>
<dbReference type="Gene3D" id="3.40.970.10">
    <property type="entry name" value="Ribonuclease H1, N-terminal domain"/>
    <property type="match status" value="2"/>
</dbReference>
<dbReference type="PANTHER" id="PTHR10642:SF26">
    <property type="entry name" value="RIBONUCLEASE H1"/>
    <property type="match status" value="1"/>
</dbReference>
<accession>A0A0H1BNT1</accession>
<comment type="cofactor">
    <cofactor evidence="2">
        <name>Mg(2+)</name>
        <dbReference type="ChEBI" id="CHEBI:18420"/>
    </cofactor>
</comment>
<evidence type="ECO:0000256" key="5">
    <source>
        <dbReference type="ARBA" id="ARBA00022722"/>
    </source>
</evidence>
<protein>
    <recommendedName>
        <fullName evidence="4">ribonuclease H</fullName>
        <ecNumber evidence="4">3.1.26.4</ecNumber>
    </recommendedName>
</protein>
<dbReference type="InterPro" id="IPR002156">
    <property type="entry name" value="RNaseH_domain"/>
</dbReference>
<evidence type="ECO:0000259" key="11">
    <source>
        <dbReference type="PROSITE" id="PS50879"/>
    </source>
</evidence>
<feature type="region of interest" description="Disordered" evidence="10">
    <location>
        <begin position="1"/>
        <end position="38"/>
    </location>
</feature>
<dbReference type="AlphaFoldDB" id="A0A0H1BNT1"/>
<dbReference type="STRING" id="2060906.A0A0H1BNT1"/>
<dbReference type="FunFam" id="3.30.420.10:FF:000090">
    <property type="entry name" value="Ribonuclease H"/>
    <property type="match status" value="1"/>
</dbReference>
<keyword evidence="9" id="KW-0460">Magnesium</keyword>
<feature type="compositionally biased region" description="Polar residues" evidence="10">
    <location>
        <begin position="16"/>
        <end position="31"/>
    </location>
</feature>
<feature type="region of interest" description="Disordered" evidence="10">
    <location>
        <begin position="219"/>
        <end position="243"/>
    </location>
</feature>
<keyword evidence="5" id="KW-0540">Nuclease</keyword>
<dbReference type="InterPro" id="IPR037056">
    <property type="entry name" value="RNase_H1_N_sf"/>
</dbReference>
<dbReference type="FunFam" id="3.40.970.10:FF:000001">
    <property type="entry name" value="Ribonuclease H1"/>
    <property type="match status" value="2"/>
</dbReference>
<dbReference type="OrthoDB" id="407198at2759"/>
<evidence type="ECO:0000256" key="4">
    <source>
        <dbReference type="ARBA" id="ARBA00012180"/>
    </source>
</evidence>
<proteinExistence type="inferred from homology"/>
<dbReference type="GO" id="GO:0003676">
    <property type="term" value="F:nucleic acid binding"/>
    <property type="evidence" value="ECO:0007669"/>
    <property type="project" value="InterPro"/>
</dbReference>
<evidence type="ECO:0000256" key="6">
    <source>
        <dbReference type="ARBA" id="ARBA00022723"/>
    </source>
</evidence>
<sequence length="435" mass="47056">MATATPSPVANDRKSSSTPASPVESTTSQPTGAKRKRTAEPKFYAVKFGFQPGVYHTWNDCLTQVTGFKGAVFQSFPTLDEANAFLTGTQAATAPGSTSTGSKFYGVQRGRKPGVYTDWAVTQDQVRGFRGPKYRKFATWAEADAFVREGQQTAEEMPLAGDAELNPDPSWKMNLPGAPGLTSERPTDADGNEYPPGLGPLPPGAVDGFDPNVVLDPTTGKLKYRSPHEKVPTKQQPGRPGPLKIYTDGSSLRNGSMGAKAGVGVYFGPGDESRNVSEPLKGSRQTNQRAELTAIIRALDIAPRHRDVTIFTDSKYAINCVTVWFVNWQRNKWMTAQDKPVENKDLIQSILMKIEERTVMNVKTLFEWVRGHSRDPGNEAADRLAVNGAKNAPLAPSNMATPEPRDDDGGISGGDDYDDAIDEGEARTGFGIAEG</sequence>
<dbReference type="PANTHER" id="PTHR10642">
    <property type="entry name" value="RIBONUCLEASE H1"/>
    <property type="match status" value="1"/>
</dbReference>
<evidence type="ECO:0000256" key="1">
    <source>
        <dbReference type="ARBA" id="ARBA00000077"/>
    </source>
</evidence>
<keyword evidence="13" id="KW-1185">Reference proteome</keyword>
<dbReference type="GO" id="GO:0046872">
    <property type="term" value="F:metal ion binding"/>
    <property type="evidence" value="ECO:0007669"/>
    <property type="project" value="UniProtKB-KW"/>
</dbReference>
<evidence type="ECO:0000313" key="12">
    <source>
        <dbReference type="EMBL" id="KLJ13209.1"/>
    </source>
</evidence>
<dbReference type="EC" id="3.1.26.4" evidence="4"/>
<dbReference type="GO" id="GO:0004523">
    <property type="term" value="F:RNA-DNA hybrid ribonuclease activity"/>
    <property type="evidence" value="ECO:0007669"/>
    <property type="project" value="UniProtKB-EC"/>
</dbReference>
<keyword evidence="7" id="KW-0255">Endonuclease</keyword>
<dbReference type="Pfam" id="PF00075">
    <property type="entry name" value="RNase_H"/>
    <property type="match status" value="1"/>
</dbReference>
<dbReference type="PROSITE" id="PS50879">
    <property type="entry name" value="RNASE_H_1"/>
    <property type="match status" value="1"/>
</dbReference>
<dbReference type="EMBL" id="LDEV01000457">
    <property type="protein sequence ID" value="KLJ13209.1"/>
    <property type="molecule type" value="Genomic_DNA"/>
</dbReference>
<organism evidence="12 13">
    <name type="scientific">Blastomyces silverae</name>
    <dbReference type="NCBI Taxonomy" id="2060906"/>
    <lineage>
        <taxon>Eukaryota</taxon>
        <taxon>Fungi</taxon>
        <taxon>Dikarya</taxon>
        <taxon>Ascomycota</taxon>
        <taxon>Pezizomycotina</taxon>
        <taxon>Eurotiomycetes</taxon>
        <taxon>Eurotiomycetidae</taxon>
        <taxon>Onygenales</taxon>
        <taxon>Ajellomycetaceae</taxon>
        <taxon>Blastomyces</taxon>
    </lineage>
</organism>
<dbReference type="Gene3D" id="3.30.420.10">
    <property type="entry name" value="Ribonuclease H-like superfamily/Ribonuclease H"/>
    <property type="match status" value="1"/>
</dbReference>
<evidence type="ECO:0000256" key="3">
    <source>
        <dbReference type="ARBA" id="ARBA00005300"/>
    </source>
</evidence>
<dbReference type="CDD" id="cd09280">
    <property type="entry name" value="RNase_HI_eukaryote_like"/>
    <property type="match status" value="1"/>
</dbReference>
<evidence type="ECO:0000256" key="10">
    <source>
        <dbReference type="SAM" id="MobiDB-lite"/>
    </source>
</evidence>
<keyword evidence="6" id="KW-0479">Metal-binding</keyword>
<comment type="caution">
    <text evidence="12">The sequence shown here is derived from an EMBL/GenBank/DDBJ whole genome shotgun (WGS) entry which is preliminary data.</text>
</comment>
<comment type="similarity">
    <text evidence="3">Belongs to the RNase H family.</text>
</comment>
<feature type="region of interest" description="Disordered" evidence="10">
    <location>
        <begin position="389"/>
        <end position="435"/>
    </location>
</feature>
<gene>
    <name evidence="12" type="ORF">EMPG_11863</name>
</gene>
<evidence type="ECO:0000256" key="7">
    <source>
        <dbReference type="ARBA" id="ARBA00022759"/>
    </source>
</evidence>
<evidence type="ECO:0000256" key="8">
    <source>
        <dbReference type="ARBA" id="ARBA00022801"/>
    </source>
</evidence>
<comment type="catalytic activity">
    <reaction evidence="1">
        <text>Endonucleolytic cleavage to 5'-phosphomonoester.</text>
        <dbReference type="EC" id="3.1.26.4"/>
    </reaction>
</comment>
<dbReference type="SUPFAM" id="SSF55658">
    <property type="entry name" value="L9 N-domain-like"/>
    <property type="match status" value="2"/>
</dbReference>
<dbReference type="Pfam" id="PF01693">
    <property type="entry name" value="Cauli_VI"/>
    <property type="match status" value="2"/>
</dbReference>
<dbReference type="Proteomes" id="UP000053573">
    <property type="component" value="Unassembled WGS sequence"/>
</dbReference>
<dbReference type="SUPFAM" id="SSF53098">
    <property type="entry name" value="Ribonuclease H-like"/>
    <property type="match status" value="1"/>
</dbReference>
<dbReference type="InterPro" id="IPR050092">
    <property type="entry name" value="RNase_H"/>
</dbReference>
<feature type="domain" description="RNase H type-1" evidence="11">
    <location>
        <begin position="239"/>
        <end position="390"/>
    </location>
</feature>
<reference evidence="13" key="1">
    <citation type="journal article" date="2015" name="PLoS Genet.">
        <title>The dynamic genome and transcriptome of the human fungal pathogen Blastomyces and close relative Emmonsia.</title>
        <authorList>
            <person name="Munoz J.F."/>
            <person name="Gauthier G.M."/>
            <person name="Desjardins C.A."/>
            <person name="Gallo J.E."/>
            <person name="Holder J."/>
            <person name="Sullivan T.D."/>
            <person name="Marty A.J."/>
            <person name="Carmen J.C."/>
            <person name="Chen Z."/>
            <person name="Ding L."/>
            <person name="Gujja S."/>
            <person name="Magrini V."/>
            <person name="Misas E."/>
            <person name="Mitreva M."/>
            <person name="Priest M."/>
            <person name="Saif S."/>
            <person name="Whiston E.A."/>
            <person name="Young S."/>
            <person name="Zeng Q."/>
            <person name="Goldman W.E."/>
            <person name="Mardis E.R."/>
            <person name="Taylor J.W."/>
            <person name="McEwen J.G."/>
            <person name="Clay O.K."/>
            <person name="Klein B.S."/>
            <person name="Cuomo C.A."/>
        </authorList>
    </citation>
    <scope>NUCLEOTIDE SEQUENCE [LARGE SCALE GENOMIC DNA]</scope>
    <source>
        <strain evidence="13">UAMH 139</strain>
    </source>
</reference>
<evidence type="ECO:0000313" key="13">
    <source>
        <dbReference type="Proteomes" id="UP000053573"/>
    </source>
</evidence>
<dbReference type="InterPro" id="IPR036397">
    <property type="entry name" value="RNaseH_sf"/>
</dbReference>
<dbReference type="InterPro" id="IPR011320">
    <property type="entry name" value="RNase_H1_N"/>
</dbReference>
<evidence type="ECO:0000256" key="2">
    <source>
        <dbReference type="ARBA" id="ARBA00001946"/>
    </source>
</evidence>
<name>A0A0H1BNT1_9EURO</name>
<keyword evidence="8" id="KW-0378">Hydrolase</keyword>
<evidence type="ECO:0000256" key="9">
    <source>
        <dbReference type="ARBA" id="ARBA00022842"/>
    </source>
</evidence>